<dbReference type="EnsemblMetazoa" id="tetur21g00150.1">
    <property type="protein sequence ID" value="tetur21g00150.1"/>
    <property type="gene ID" value="tetur21g00150"/>
</dbReference>
<evidence type="ECO:0000256" key="1">
    <source>
        <dbReference type="SAM" id="MobiDB-lite"/>
    </source>
</evidence>
<feature type="domain" description="FAS1" evidence="3">
    <location>
        <begin position="642"/>
        <end position="787"/>
    </location>
</feature>
<dbReference type="InterPro" id="IPR036378">
    <property type="entry name" value="FAS1_dom_sf"/>
</dbReference>
<dbReference type="SMART" id="SM00554">
    <property type="entry name" value="FAS1"/>
    <property type="match status" value="4"/>
</dbReference>
<name>T1KTL1_TETUR</name>
<protein>
    <recommendedName>
        <fullName evidence="3">FAS1 domain-containing protein</fullName>
    </recommendedName>
</protein>
<reference evidence="5" key="1">
    <citation type="submission" date="2011-08" db="EMBL/GenBank/DDBJ databases">
        <authorList>
            <person name="Rombauts S."/>
        </authorList>
    </citation>
    <scope>NUCLEOTIDE SEQUENCE</scope>
    <source>
        <strain evidence="5">London</strain>
    </source>
</reference>
<feature type="compositionally biased region" description="Basic and acidic residues" evidence="1">
    <location>
        <begin position="287"/>
        <end position="296"/>
    </location>
</feature>
<dbReference type="InterPro" id="IPR050904">
    <property type="entry name" value="Adhesion/Biosynth-related"/>
</dbReference>
<organism evidence="4 5">
    <name type="scientific">Tetranychus urticae</name>
    <name type="common">Two-spotted spider mite</name>
    <dbReference type="NCBI Taxonomy" id="32264"/>
    <lineage>
        <taxon>Eukaryota</taxon>
        <taxon>Metazoa</taxon>
        <taxon>Ecdysozoa</taxon>
        <taxon>Arthropoda</taxon>
        <taxon>Chelicerata</taxon>
        <taxon>Arachnida</taxon>
        <taxon>Acari</taxon>
        <taxon>Acariformes</taxon>
        <taxon>Trombidiformes</taxon>
        <taxon>Prostigmata</taxon>
        <taxon>Eleutherengona</taxon>
        <taxon>Raphignathae</taxon>
        <taxon>Tetranychoidea</taxon>
        <taxon>Tetranychidae</taxon>
        <taxon>Tetranychus</taxon>
    </lineage>
</organism>
<feature type="domain" description="FAS1" evidence="3">
    <location>
        <begin position="374"/>
        <end position="506"/>
    </location>
</feature>
<dbReference type="eggNOG" id="KOG1437">
    <property type="taxonomic scope" value="Eukaryota"/>
</dbReference>
<evidence type="ECO:0000313" key="4">
    <source>
        <dbReference type="EnsemblMetazoa" id="tetur21g00150.1"/>
    </source>
</evidence>
<dbReference type="HOGENOM" id="CLU_017611_2_0_1"/>
<dbReference type="PROSITE" id="PS50213">
    <property type="entry name" value="FAS1"/>
    <property type="match status" value="4"/>
</dbReference>
<feature type="compositionally biased region" description="Acidic residues" evidence="1">
    <location>
        <begin position="264"/>
        <end position="273"/>
    </location>
</feature>
<feature type="region of interest" description="Disordered" evidence="1">
    <location>
        <begin position="264"/>
        <end position="296"/>
    </location>
</feature>
<dbReference type="InterPro" id="IPR000782">
    <property type="entry name" value="FAS1_domain"/>
</dbReference>
<proteinExistence type="predicted"/>
<accession>T1KTL1</accession>
<dbReference type="AlphaFoldDB" id="T1KTL1"/>
<dbReference type="SUPFAM" id="SSF82153">
    <property type="entry name" value="FAS1 domain"/>
    <property type="match status" value="4"/>
</dbReference>
<feature type="chain" id="PRO_5004581113" description="FAS1 domain-containing protein" evidence="2">
    <location>
        <begin position="24"/>
        <end position="820"/>
    </location>
</feature>
<gene>
    <name evidence="4" type="primary">107367358</name>
</gene>
<feature type="signal peptide" evidence="2">
    <location>
        <begin position="1"/>
        <end position="23"/>
    </location>
</feature>
<evidence type="ECO:0000259" key="3">
    <source>
        <dbReference type="PROSITE" id="PS50213"/>
    </source>
</evidence>
<dbReference type="OMA" id="CDIVAKN"/>
<dbReference type="PANTHER" id="PTHR10900">
    <property type="entry name" value="PERIOSTIN-RELATED"/>
    <property type="match status" value="1"/>
</dbReference>
<dbReference type="OrthoDB" id="286301at2759"/>
<feature type="region of interest" description="Disordered" evidence="1">
    <location>
        <begin position="60"/>
        <end position="91"/>
    </location>
</feature>
<keyword evidence="5" id="KW-1185">Reference proteome</keyword>
<keyword evidence="2" id="KW-0732">Signal</keyword>
<dbReference type="PANTHER" id="PTHR10900:SF77">
    <property type="entry name" value="FI19380P1"/>
    <property type="match status" value="1"/>
</dbReference>
<feature type="domain" description="FAS1" evidence="3">
    <location>
        <begin position="223"/>
        <end position="370"/>
    </location>
</feature>
<dbReference type="EMBL" id="CAEY01000544">
    <property type="status" value="NOT_ANNOTATED_CDS"/>
    <property type="molecule type" value="Genomic_DNA"/>
</dbReference>
<feature type="compositionally biased region" description="Low complexity" evidence="1">
    <location>
        <begin position="68"/>
        <end position="86"/>
    </location>
</feature>
<dbReference type="KEGG" id="tut:107367358"/>
<evidence type="ECO:0000313" key="5">
    <source>
        <dbReference type="Proteomes" id="UP000015104"/>
    </source>
</evidence>
<evidence type="ECO:0000256" key="2">
    <source>
        <dbReference type="SAM" id="SignalP"/>
    </source>
</evidence>
<dbReference type="Pfam" id="PF02469">
    <property type="entry name" value="Fasciclin"/>
    <property type="match status" value="4"/>
</dbReference>
<reference evidence="4" key="2">
    <citation type="submission" date="2015-06" db="UniProtKB">
        <authorList>
            <consortium name="EnsemblMetazoa"/>
        </authorList>
    </citation>
    <scope>IDENTIFICATION</scope>
</reference>
<sequence length="820" mass="91490">MNRLTPTVLVLLVLSFSSWTVDSQEANLDTFLGGWSSILDRFNSMRDDLIHRRHTIPGRSAYEKEGESLSNSGSSAVESSEGTTGEQEFNPEIVVVDKGTGEPSREPITPNWPFRGITNPWIWKGIDSILIPRRPWWKGPNVCIERQVAEETPDSNDANKTEGFSSLIPFTLQSTQCMESETAYSCVTKIRSPKESKTSTIKYQCCHGSRRIEPTGQCVEVDLKNITATLKEIGAAKMESVFSRSTLPLLRADSRENVTIFSPTDEEMMDYEDDKNKQSNEIPASGDDTKDVEPKEADTNDLVSHHIVNGLYKTGDFHNNMVLSTVNNESTIRINVYHYPEKMITANCAPITMPNNFASNAVIHLVGRVIPKPTSTILSLIENDPRFTIFMSLVKQSNLSNELADPDKTITLLAPTDDAFQKLDPSVLSRLQNGGSCYNVVLENHVIPNIICSSAITTMYWHRSQANNRIVLTRNEDNKLYVNDVPVEGSELLGTNGLVYPISDVLIPDNAKPVSANLANRFTSHFLKLANESGVISEWDSMDNITIIAPTNNAYKKLDENEQNSTTDFGYYVAKNLITQSSFFNNKIIETSNGQKLRLNVIEEIPGLISRATIQCARIVHFNRDVCNGAVIMVDSVIKPAKENIITALESMEGFNLFRALIRNSTFEKKLTEESGPFTVLAVDDASLNQQFTEKELTELTSDPSKVERLLQKHILPEMICCSSIRQAPLLLNFQRFRVMDGSTLNAHRDLHGNVKFWSPVINGMATVKKCDVMADNGAVHVINRAIYGGSNREVNGEPEPHMNHQLGNIPLIIQGFWKV</sequence>
<feature type="domain" description="FAS1" evidence="3">
    <location>
        <begin position="510"/>
        <end position="638"/>
    </location>
</feature>
<dbReference type="Proteomes" id="UP000015104">
    <property type="component" value="Unassembled WGS sequence"/>
</dbReference>
<dbReference type="Gene3D" id="2.30.180.10">
    <property type="entry name" value="FAS1 domain"/>
    <property type="match status" value="4"/>
</dbReference>